<dbReference type="EnsemblMetazoa" id="MESCA003145-RA">
    <property type="protein sequence ID" value="MESCA003145-PA"/>
    <property type="gene ID" value="MESCA003145"/>
</dbReference>
<reference evidence="2" key="2">
    <citation type="submission" date="2015-06" db="UniProtKB">
        <authorList>
            <consortium name="EnsemblMetazoa"/>
        </authorList>
    </citation>
    <scope>IDENTIFICATION</scope>
</reference>
<feature type="transmembrane region" description="Helical" evidence="1">
    <location>
        <begin position="47"/>
        <end position="67"/>
    </location>
</feature>
<accession>T1GI76</accession>
<keyword evidence="3" id="KW-1185">Reference proteome</keyword>
<organism evidence="2 3">
    <name type="scientific">Megaselia scalaris</name>
    <name type="common">Humpbacked fly</name>
    <name type="synonym">Phora scalaris</name>
    <dbReference type="NCBI Taxonomy" id="36166"/>
    <lineage>
        <taxon>Eukaryota</taxon>
        <taxon>Metazoa</taxon>
        <taxon>Ecdysozoa</taxon>
        <taxon>Arthropoda</taxon>
        <taxon>Hexapoda</taxon>
        <taxon>Insecta</taxon>
        <taxon>Pterygota</taxon>
        <taxon>Neoptera</taxon>
        <taxon>Endopterygota</taxon>
        <taxon>Diptera</taxon>
        <taxon>Brachycera</taxon>
        <taxon>Muscomorpha</taxon>
        <taxon>Platypezoidea</taxon>
        <taxon>Phoridae</taxon>
        <taxon>Megaseliini</taxon>
        <taxon>Megaselia</taxon>
    </lineage>
</organism>
<dbReference type="EMBL" id="CAQQ02093049">
    <property type="status" value="NOT_ANNOTATED_CDS"/>
    <property type="molecule type" value="Genomic_DNA"/>
</dbReference>
<evidence type="ECO:0000256" key="1">
    <source>
        <dbReference type="SAM" id="Phobius"/>
    </source>
</evidence>
<evidence type="ECO:0000313" key="2">
    <source>
        <dbReference type="EnsemblMetazoa" id="MESCA003145-PA"/>
    </source>
</evidence>
<keyword evidence="1" id="KW-0812">Transmembrane</keyword>
<dbReference type="HOGENOM" id="CLU_1391664_0_0_1"/>
<feature type="transmembrane region" description="Helical" evidence="1">
    <location>
        <begin position="7"/>
        <end position="27"/>
    </location>
</feature>
<keyword evidence="1" id="KW-1133">Transmembrane helix</keyword>
<evidence type="ECO:0000313" key="3">
    <source>
        <dbReference type="Proteomes" id="UP000015102"/>
    </source>
</evidence>
<name>T1GI76_MEGSC</name>
<dbReference type="EMBL" id="CAQQ02093048">
    <property type="status" value="NOT_ANNOTATED_CDS"/>
    <property type="molecule type" value="Genomic_DNA"/>
</dbReference>
<reference evidence="3" key="1">
    <citation type="submission" date="2013-02" db="EMBL/GenBank/DDBJ databases">
        <authorList>
            <person name="Hughes D."/>
        </authorList>
    </citation>
    <scope>NUCLEOTIDE SEQUENCE</scope>
    <source>
        <strain>Durham</strain>
        <strain evidence="3">NC isolate 2 -- Noor lab</strain>
    </source>
</reference>
<dbReference type="AlphaFoldDB" id="T1GI76"/>
<protein>
    <submittedName>
        <fullName evidence="2">Uncharacterized protein</fullName>
    </submittedName>
</protein>
<sequence>MKVFISIIVHSFHIPCPCLDLFNYIWMQWALSVVYKDGPYGPHPPQSAAVIITIWFLCLIMEIPRFLNLYNFCRDTVWIGKVKYLTIYGWKALLPHMHAAMRTTRISSEPAIFLFLSFWIAIRTSSINDVDGVLCLVTPSQHFLVFLALRPLSFCFCSPHSCFECSSGCISDRFPMHLICTKLPITLGVQVWGNQS</sequence>
<proteinExistence type="predicted"/>
<keyword evidence="1" id="KW-0472">Membrane</keyword>
<dbReference type="EMBL" id="CAQQ02093050">
    <property type="status" value="NOT_ANNOTATED_CDS"/>
    <property type="molecule type" value="Genomic_DNA"/>
</dbReference>
<dbReference type="Proteomes" id="UP000015102">
    <property type="component" value="Unassembled WGS sequence"/>
</dbReference>